<gene>
    <name evidence="2" type="ORF">BD410DRAFT_794295</name>
</gene>
<organism evidence="2 3">
    <name type="scientific">Rickenella mellea</name>
    <dbReference type="NCBI Taxonomy" id="50990"/>
    <lineage>
        <taxon>Eukaryota</taxon>
        <taxon>Fungi</taxon>
        <taxon>Dikarya</taxon>
        <taxon>Basidiomycota</taxon>
        <taxon>Agaricomycotina</taxon>
        <taxon>Agaricomycetes</taxon>
        <taxon>Hymenochaetales</taxon>
        <taxon>Rickenellaceae</taxon>
        <taxon>Rickenella</taxon>
    </lineage>
</organism>
<name>A0A4Y7PSB9_9AGAM</name>
<accession>A0A4Y7PSB9</accession>
<evidence type="ECO:0000313" key="3">
    <source>
        <dbReference type="Proteomes" id="UP000294933"/>
    </source>
</evidence>
<dbReference type="Proteomes" id="UP000294933">
    <property type="component" value="Unassembled WGS sequence"/>
</dbReference>
<reference evidence="2 3" key="1">
    <citation type="submission" date="2018-06" db="EMBL/GenBank/DDBJ databases">
        <title>A transcriptomic atlas of mushroom development highlights an independent origin of complex multicellularity.</title>
        <authorList>
            <consortium name="DOE Joint Genome Institute"/>
            <person name="Krizsan K."/>
            <person name="Almasi E."/>
            <person name="Merenyi Z."/>
            <person name="Sahu N."/>
            <person name="Viragh M."/>
            <person name="Koszo T."/>
            <person name="Mondo S."/>
            <person name="Kiss B."/>
            <person name="Balint B."/>
            <person name="Kues U."/>
            <person name="Barry K."/>
            <person name="Hegedus J.C."/>
            <person name="Henrissat B."/>
            <person name="Johnson J."/>
            <person name="Lipzen A."/>
            <person name="Ohm R."/>
            <person name="Nagy I."/>
            <person name="Pangilinan J."/>
            <person name="Yan J."/>
            <person name="Xiong Y."/>
            <person name="Grigoriev I.V."/>
            <person name="Hibbett D.S."/>
            <person name="Nagy L.G."/>
        </authorList>
    </citation>
    <scope>NUCLEOTIDE SEQUENCE [LARGE SCALE GENOMIC DNA]</scope>
    <source>
        <strain evidence="2 3">SZMC22713</strain>
    </source>
</reference>
<proteinExistence type="predicted"/>
<dbReference type="VEuPathDB" id="FungiDB:BD410DRAFT_794295"/>
<keyword evidence="3" id="KW-1185">Reference proteome</keyword>
<evidence type="ECO:0000256" key="1">
    <source>
        <dbReference type="SAM" id="MobiDB-lite"/>
    </source>
</evidence>
<evidence type="ECO:0000313" key="2">
    <source>
        <dbReference type="EMBL" id="TDL17459.1"/>
    </source>
</evidence>
<feature type="region of interest" description="Disordered" evidence="1">
    <location>
        <begin position="128"/>
        <end position="159"/>
    </location>
</feature>
<dbReference type="AlphaFoldDB" id="A0A4Y7PSB9"/>
<feature type="compositionally biased region" description="Polar residues" evidence="1">
    <location>
        <begin position="137"/>
        <end position="148"/>
    </location>
</feature>
<sequence>MSDLSCEGGTYANFISFATVLLCCRPDTAGASCLRLGLGLATTSLRLFSGLSRFVPSQPSTLRIVENRYAHYGPSKSNFIMIRFTPLSSSSSSTTGTCDACLSLSCETFPPPRSIFLSMSVQTRVSSNTRRSDHSPFFSSQETQSDTDASGARAQMEMA</sequence>
<protein>
    <submittedName>
        <fullName evidence="2">Uncharacterized protein</fullName>
    </submittedName>
</protein>
<dbReference type="EMBL" id="ML170221">
    <property type="protein sequence ID" value="TDL17459.1"/>
    <property type="molecule type" value="Genomic_DNA"/>
</dbReference>